<organism evidence="1 2">
    <name type="scientific">Liquorilactobacillus mali KCTC 3596 = DSM 20444</name>
    <dbReference type="NCBI Taxonomy" id="1046596"/>
    <lineage>
        <taxon>Bacteria</taxon>
        <taxon>Bacillati</taxon>
        <taxon>Bacillota</taxon>
        <taxon>Bacilli</taxon>
        <taxon>Lactobacillales</taxon>
        <taxon>Lactobacillaceae</taxon>
        <taxon>Liquorilactobacillus</taxon>
    </lineage>
</organism>
<evidence type="ECO:0000313" key="2">
    <source>
        <dbReference type="Proteomes" id="UP000050898"/>
    </source>
</evidence>
<protein>
    <submittedName>
        <fullName evidence="1">Uncharacterized protein</fullName>
    </submittedName>
</protein>
<reference evidence="1 2" key="1">
    <citation type="journal article" date="2015" name="Genome Announc.">
        <title>Expanding the biotechnology potential of lactobacilli through comparative genomics of 213 strains and associated genera.</title>
        <authorList>
            <person name="Sun Z."/>
            <person name="Harris H.M."/>
            <person name="McCann A."/>
            <person name="Guo C."/>
            <person name="Argimon S."/>
            <person name="Zhang W."/>
            <person name="Yang X."/>
            <person name="Jeffery I.B."/>
            <person name="Cooney J.C."/>
            <person name="Kagawa T.F."/>
            <person name="Liu W."/>
            <person name="Song Y."/>
            <person name="Salvetti E."/>
            <person name="Wrobel A."/>
            <person name="Rasinkangas P."/>
            <person name="Parkhill J."/>
            <person name="Rea M.C."/>
            <person name="O'Sullivan O."/>
            <person name="Ritari J."/>
            <person name="Douillard F.P."/>
            <person name="Paul Ross R."/>
            <person name="Yang R."/>
            <person name="Briner A.E."/>
            <person name="Felis G.E."/>
            <person name="de Vos W.M."/>
            <person name="Barrangou R."/>
            <person name="Klaenhammer T.R."/>
            <person name="Caufield P.W."/>
            <person name="Cui Y."/>
            <person name="Zhang H."/>
            <person name="O'Toole P.W."/>
        </authorList>
    </citation>
    <scope>NUCLEOTIDE SEQUENCE [LARGE SCALE GENOMIC DNA]</scope>
    <source>
        <strain evidence="1 2">DSM 20444</strain>
    </source>
</reference>
<accession>A0A0R2EBF8</accession>
<dbReference type="RefSeq" id="WP_010078301.1">
    <property type="nucleotide sequence ID" value="NZ_AYYH01000027.1"/>
</dbReference>
<proteinExistence type="predicted"/>
<dbReference type="Proteomes" id="UP000050898">
    <property type="component" value="Unassembled WGS sequence"/>
</dbReference>
<comment type="caution">
    <text evidence="1">The sequence shown here is derived from an EMBL/GenBank/DDBJ whole genome shotgun (WGS) entry which is preliminary data.</text>
</comment>
<dbReference type="AlphaFoldDB" id="A0A0R2EBF8"/>
<evidence type="ECO:0000313" key="1">
    <source>
        <dbReference type="EMBL" id="KRN09373.1"/>
    </source>
</evidence>
<dbReference type="EMBL" id="AYYH01000027">
    <property type="protein sequence ID" value="KRN09373.1"/>
    <property type="molecule type" value="Genomic_DNA"/>
</dbReference>
<gene>
    <name evidence="1" type="ORF">FD00_GL001096</name>
</gene>
<sequence length="84" mass="9563">MEKKILTATVIQIDDNKDETFKIKFDKDANQHECEVVVIRALQLLLNKFVDDSGLDFEEALKIYSNSIVAHLGALHDMDESRKG</sequence>
<name>A0A0R2EBF8_9LACO</name>
<keyword evidence="2" id="KW-1185">Reference proteome</keyword>
<dbReference type="PATRIC" id="fig|1046596.6.peg.1176"/>